<evidence type="ECO:0000313" key="2">
    <source>
        <dbReference type="Proteomes" id="UP001500837"/>
    </source>
</evidence>
<comment type="caution">
    <text evidence="1">The sequence shown here is derived from an EMBL/GenBank/DDBJ whole genome shotgun (WGS) entry which is preliminary data.</text>
</comment>
<name>A0AAV3S1M3_9EURY</name>
<keyword evidence="2" id="KW-1185">Reference proteome</keyword>
<accession>A0AAV3S1M3</accession>
<dbReference type="Proteomes" id="UP001500837">
    <property type="component" value="Unassembled WGS sequence"/>
</dbReference>
<protein>
    <submittedName>
        <fullName evidence="1">Uncharacterized protein</fullName>
    </submittedName>
</protein>
<sequence>MRERDLGSTRLVSETSGVGLYPYIKEVGGGNQEVILGFVPEIQFPDVERVQYHAIAWRGRFWYREGSNRLSWGLVVSSPSED</sequence>
<organism evidence="1 2">
    <name type="scientific">Halarchaeum salinum</name>
    <dbReference type="NCBI Taxonomy" id="489912"/>
    <lineage>
        <taxon>Archaea</taxon>
        <taxon>Methanobacteriati</taxon>
        <taxon>Methanobacteriota</taxon>
        <taxon>Stenosarchaea group</taxon>
        <taxon>Halobacteria</taxon>
        <taxon>Halobacteriales</taxon>
        <taxon>Halobacteriaceae</taxon>
    </lineage>
</organism>
<gene>
    <name evidence="1" type="ORF">GCM10009066_00140</name>
</gene>
<dbReference type="AlphaFoldDB" id="A0AAV3S1M3"/>
<evidence type="ECO:0000313" key="1">
    <source>
        <dbReference type="EMBL" id="GAA0289597.1"/>
    </source>
</evidence>
<reference evidence="1 2" key="1">
    <citation type="journal article" date="2019" name="Int. J. Syst. Evol. Microbiol.">
        <title>The Global Catalogue of Microorganisms (GCM) 10K type strain sequencing project: providing services to taxonomists for standard genome sequencing and annotation.</title>
        <authorList>
            <consortium name="The Broad Institute Genomics Platform"/>
            <consortium name="The Broad Institute Genome Sequencing Center for Infectious Disease"/>
            <person name="Wu L."/>
            <person name="Ma J."/>
        </authorList>
    </citation>
    <scope>NUCLEOTIDE SEQUENCE [LARGE SCALE GENOMIC DNA]</scope>
    <source>
        <strain evidence="1 2">JCM 16330</strain>
    </source>
</reference>
<dbReference type="EMBL" id="BAAABL010000002">
    <property type="protein sequence ID" value="GAA0289597.1"/>
    <property type="molecule type" value="Genomic_DNA"/>
</dbReference>
<proteinExistence type="predicted"/>